<feature type="transmembrane region" description="Helical" evidence="7">
    <location>
        <begin position="284"/>
        <end position="302"/>
    </location>
</feature>
<dbReference type="InterPro" id="IPR052378">
    <property type="entry name" value="NosR_regulator"/>
</dbReference>
<dbReference type="Gene3D" id="3.30.70.20">
    <property type="match status" value="1"/>
</dbReference>
<name>A0A1I3QF86_9BACT</name>
<dbReference type="PROSITE" id="PS51379">
    <property type="entry name" value="4FE4S_FER_2"/>
    <property type="match status" value="2"/>
</dbReference>
<dbReference type="GO" id="GO:0046872">
    <property type="term" value="F:metal ion binding"/>
    <property type="evidence" value="ECO:0007669"/>
    <property type="project" value="UniProtKB-KW"/>
</dbReference>
<feature type="transmembrane region" description="Helical" evidence="7">
    <location>
        <begin position="136"/>
        <end position="156"/>
    </location>
</feature>
<keyword evidence="5" id="KW-0411">Iron-sulfur</keyword>
<keyword evidence="4" id="KW-0408">Iron</keyword>
<keyword evidence="3" id="KW-0479">Metal-binding</keyword>
<protein>
    <submittedName>
        <fullName evidence="9">4Fe-4S binding domain-containing protein</fullName>
    </submittedName>
</protein>
<keyword evidence="2" id="KW-1003">Cell membrane</keyword>
<proteinExistence type="predicted"/>
<sequence>MRFSLPSPALFQRLIQSAFLIFCLYSGWRFHGFVLWMTGQSEIQVPRPPSVEAFLPIAALMGLRRLIESGLWDVVHPAGLAIFLAALGMALLLRKGFCGYICPVGLVSGLLNRLGRALKLSRVPGRGIDILLSAPKYVLLAFFLYTVFVGMDLRAVEQFASSPYNFVVDARMLGFFLEPSALTLMILAGLAALGVFLRSAWCRYLCPYGALLGLLSWIGPVRIRRDKDACVQCGRCSASCPGGIAVHLKADVRSPECVGCMRCQSVCPVPGCVTLRAGGREVPFWSIGFGCVLLLLAAWLLADSQDLWHQNLPEDMLRMLYRQAF</sequence>
<evidence type="ECO:0000256" key="4">
    <source>
        <dbReference type="ARBA" id="ARBA00023004"/>
    </source>
</evidence>
<comment type="subcellular location">
    <subcellularLocation>
        <location evidence="1">Cell membrane</location>
    </subcellularLocation>
</comment>
<feature type="transmembrane region" description="Helical" evidence="7">
    <location>
        <begin position="70"/>
        <end position="91"/>
    </location>
</feature>
<keyword evidence="7" id="KW-1133">Transmembrane helix</keyword>
<feature type="domain" description="4Fe-4S ferredoxin-type" evidence="8">
    <location>
        <begin position="252"/>
        <end position="278"/>
    </location>
</feature>
<dbReference type="STRING" id="52560.SAMN04488082_102309"/>
<dbReference type="GO" id="GO:0005886">
    <property type="term" value="C:plasma membrane"/>
    <property type="evidence" value="ECO:0007669"/>
    <property type="project" value="UniProtKB-SubCell"/>
</dbReference>
<organism evidence="9 10">
    <name type="scientific">Desulfomicrobium apsheronum</name>
    <dbReference type="NCBI Taxonomy" id="52560"/>
    <lineage>
        <taxon>Bacteria</taxon>
        <taxon>Pseudomonadati</taxon>
        <taxon>Thermodesulfobacteriota</taxon>
        <taxon>Desulfovibrionia</taxon>
        <taxon>Desulfovibrionales</taxon>
        <taxon>Desulfomicrobiaceae</taxon>
        <taxon>Desulfomicrobium</taxon>
    </lineage>
</organism>
<evidence type="ECO:0000256" key="5">
    <source>
        <dbReference type="ARBA" id="ARBA00023014"/>
    </source>
</evidence>
<feature type="transmembrane region" description="Helical" evidence="7">
    <location>
        <begin position="97"/>
        <end position="115"/>
    </location>
</feature>
<reference evidence="10" key="1">
    <citation type="submission" date="2016-10" db="EMBL/GenBank/DDBJ databases">
        <authorList>
            <person name="Varghese N."/>
            <person name="Submissions S."/>
        </authorList>
    </citation>
    <scope>NUCLEOTIDE SEQUENCE [LARGE SCALE GENOMIC DNA]</scope>
    <source>
        <strain evidence="10">DSM 5918</strain>
    </source>
</reference>
<feature type="transmembrane region" description="Helical" evidence="7">
    <location>
        <begin position="14"/>
        <end position="37"/>
    </location>
</feature>
<evidence type="ECO:0000259" key="8">
    <source>
        <dbReference type="PROSITE" id="PS51379"/>
    </source>
</evidence>
<evidence type="ECO:0000313" key="9">
    <source>
        <dbReference type="EMBL" id="SFJ32450.1"/>
    </source>
</evidence>
<keyword evidence="10" id="KW-1185">Reference proteome</keyword>
<evidence type="ECO:0000256" key="1">
    <source>
        <dbReference type="ARBA" id="ARBA00004236"/>
    </source>
</evidence>
<dbReference type="SUPFAM" id="SSF54862">
    <property type="entry name" value="4Fe-4S ferredoxins"/>
    <property type="match status" value="1"/>
</dbReference>
<dbReference type="GO" id="GO:0051536">
    <property type="term" value="F:iron-sulfur cluster binding"/>
    <property type="evidence" value="ECO:0007669"/>
    <property type="project" value="UniProtKB-KW"/>
</dbReference>
<feature type="domain" description="4Fe-4S ferredoxin-type" evidence="8">
    <location>
        <begin position="221"/>
        <end position="251"/>
    </location>
</feature>
<dbReference type="Pfam" id="PF12801">
    <property type="entry name" value="Fer4_5"/>
    <property type="match status" value="1"/>
</dbReference>
<evidence type="ECO:0000313" key="10">
    <source>
        <dbReference type="Proteomes" id="UP000198635"/>
    </source>
</evidence>
<feature type="transmembrane region" description="Helical" evidence="7">
    <location>
        <begin position="176"/>
        <end position="197"/>
    </location>
</feature>
<dbReference type="Proteomes" id="UP000198635">
    <property type="component" value="Unassembled WGS sequence"/>
</dbReference>
<dbReference type="AlphaFoldDB" id="A0A1I3QF86"/>
<dbReference type="EMBL" id="FORX01000002">
    <property type="protein sequence ID" value="SFJ32450.1"/>
    <property type="molecule type" value="Genomic_DNA"/>
</dbReference>
<dbReference type="InterPro" id="IPR017900">
    <property type="entry name" value="4Fe4S_Fe_S_CS"/>
</dbReference>
<keyword evidence="6 7" id="KW-0472">Membrane</keyword>
<evidence type="ECO:0000256" key="6">
    <source>
        <dbReference type="ARBA" id="ARBA00023136"/>
    </source>
</evidence>
<gene>
    <name evidence="9" type="ORF">SAMN04488082_102309</name>
</gene>
<evidence type="ECO:0000256" key="7">
    <source>
        <dbReference type="SAM" id="Phobius"/>
    </source>
</evidence>
<keyword evidence="7" id="KW-0812">Transmembrane</keyword>
<dbReference type="Pfam" id="PF13237">
    <property type="entry name" value="Fer4_10"/>
    <property type="match status" value="1"/>
</dbReference>
<evidence type="ECO:0000256" key="3">
    <source>
        <dbReference type="ARBA" id="ARBA00022723"/>
    </source>
</evidence>
<accession>A0A1I3QF86</accession>
<dbReference type="InterPro" id="IPR017896">
    <property type="entry name" value="4Fe4S_Fe-S-bd"/>
</dbReference>
<dbReference type="PROSITE" id="PS00198">
    <property type="entry name" value="4FE4S_FER_1"/>
    <property type="match status" value="1"/>
</dbReference>
<dbReference type="PANTHER" id="PTHR30224:SF4">
    <property type="entry name" value="ELECTRON TRANSPORT PROTEIN YCCM-RELATED"/>
    <property type="match status" value="1"/>
</dbReference>
<dbReference type="PANTHER" id="PTHR30224">
    <property type="entry name" value="ELECTRON TRANSPORT PROTEIN"/>
    <property type="match status" value="1"/>
</dbReference>
<evidence type="ECO:0000256" key="2">
    <source>
        <dbReference type="ARBA" id="ARBA00022475"/>
    </source>
</evidence>
<dbReference type="OrthoDB" id="9784262at2"/>